<name>A0ABT4DB15_9CLOT</name>
<comment type="similarity">
    <text evidence="1 3">Belongs to the UPF0122 family.</text>
</comment>
<dbReference type="NCBIfam" id="NF045758">
    <property type="entry name" value="YlxM"/>
    <property type="match status" value="1"/>
</dbReference>
<evidence type="ECO:0000256" key="3">
    <source>
        <dbReference type="HAMAP-Rule" id="MF_00245"/>
    </source>
</evidence>
<dbReference type="PANTHER" id="PTHR40083">
    <property type="entry name" value="UPF0122 PROTEIN CBO2450/CLC_2298"/>
    <property type="match status" value="1"/>
</dbReference>
<dbReference type="PANTHER" id="PTHR40083:SF1">
    <property type="entry name" value="UPF0122 PROTEIN YLXM"/>
    <property type="match status" value="1"/>
</dbReference>
<evidence type="ECO:0000313" key="5">
    <source>
        <dbReference type="Proteomes" id="UP001144612"/>
    </source>
</evidence>
<dbReference type="InterPro" id="IPR054831">
    <property type="entry name" value="UPF0122_fam_protein"/>
</dbReference>
<dbReference type="Proteomes" id="UP001144612">
    <property type="component" value="Unassembled WGS sequence"/>
</dbReference>
<keyword evidence="5" id="KW-1185">Reference proteome</keyword>
<accession>A0ABT4DB15</accession>
<dbReference type="InterPro" id="IPR007394">
    <property type="entry name" value="UPF0122"/>
</dbReference>
<dbReference type="HAMAP" id="MF_00245">
    <property type="entry name" value="UPF0122"/>
    <property type="match status" value="1"/>
</dbReference>
<organism evidence="4 5">
    <name type="scientific">Clostridium brassicae</name>
    <dbReference type="NCBI Taxonomy" id="2999072"/>
    <lineage>
        <taxon>Bacteria</taxon>
        <taxon>Bacillati</taxon>
        <taxon>Bacillota</taxon>
        <taxon>Clostridia</taxon>
        <taxon>Eubacteriales</taxon>
        <taxon>Clostridiaceae</taxon>
        <taxon>Clostridium</taxon>
    </lineage>
</organism>
<comment type="caution">
    <text evidence="4">The sequence shown here is derived from an EMBL/GenBank/DDBJ whole genome shotgun (WGS) entry which is preliminary data.</text>
</comment>
<comment type="function">
    <text evidence="2 3">Might take part in the signal recognition particle (SRP) pathway. This is inferred from the conservation of its genetic proximity to ftsY/ffh. May be a regulatory protein.</text>
</comment>
<proteinExistence type="inferred from homology"/>
<evidence type="ECO:0000313" key="4">
    <source>
        <dbReference type="EMBL" id="MCY6959500.1"/>
    </source>
</evidence>
<dbReference type="InterPro" id="IPR036388">
    <property type="entry name" value="WH-like_DNA-bd_sf"/>
</dbReference>
<dbReference type="SUPFAM" id="SSF88659">
    <property type="entry name" value="Sigma3 and sigma4 domains of RNA polymerase sigma factors"/>
    <property type="match status" value="1"/>
</dbReference>
<sequence length="115" mass="13730">MEDRIKLSILLDYYKELLTQKQRDIMELYFNEDLSLAEISELTKTSRQAIYDIIKRCTKILFDYENKLKLVERINNIIKVKKHVMKEIDVIKDKVEDKDIEVALENLSNYISDSI</sequence>
<dbReference type="Pfam" id="PF04297">
    <property type="entry name" value="UPF0122"/>
    <property type="match status" value="1"/>
</dbReference>
<dbReference type="NCBIfam" id="NF001072">
    <property type="entry name" value="PRK00118.2-2"/>
    <property type="match status" value="1"/>
</dbReference>
<keyword evidence="4" id="KW-0238">DNA-binding</keyword>
<dbReference type="RefSeq" id="WP_268061927.1">
    <property type="nucleotide sequence ID" value="NZ_JAPQFJ010000013.1"/>
</dbReference>
<reference evidence="4" key="1">
    <citation type="submission" date="2022-12" db="EMBL/GenBank/DDBJ databases">
        <title>Clostridium sp. nov., isolated from industrial wastewater.</title>
        <authorList>
            <person name="Jiayan W."/>
        </authorList>
    </citation>
    <scope>NUCLEOTIDE SEQUENCE</scope>
    <source>
        <strain evidence="4">ZC22-4</strain>
    </source>
</reference>
<dbReference type="GO" id="GO:0003677">
    <property type="term" value="F:DNA binding"/>
    <property type="evidence" value="ECO:0007669"/>
    <property type="project" value="UniProtKB-KW"/>
</dbReference>
<evidence type="ECO:0000256" key="1">
    <source>
        <dbReference type="ARBA" id="ARBA00008720"/>
    </source>
</evidence>
<gene>
    <name evidence="4" type="ORF">OW729_12850</name>
</gene>
<evidence type="ECO:0000256" key="2">
    <source>
        <dbReference type="ARBA" id="ARBA00024764"/>
    </source>
</evidence>
<dbReference type="InterPro" id="IPR013324">
    <property type="entry name" value="RNA_pol_sigma_r3/r4-like"/>
</dbReference>
<protein>
    <recommendedName>
        <fullName evidence="3">UPF0122 protein OW729_12850</fullName>
    </recommendedName>
</protein>
<dbReference type="Gene3D" id="1.10.10.10">
    <property type="entry name" value="Winged helix-like DNA-binding domain superfamily/Winged helix DNA-binding domain"/>
    <property type="match status" value="1"/>
</dbReference>
<dbReference type="EMBL" id="JAPQFJ010000013">
    <property type="protein sequence ID" value="MCY6959500.1"/>
    <property type="molecule type" value="Genomic_DNA"/>
</dbReference>